<dbReference type="EMBL" id="CAJPIN010010258">
    <property type="protein sequence ID" value="CAG2059684.1"/>
    <property type="molecule type" value="Genomic_DNA"/>
</dbReference>
<keyword evidence="3" id="KW-1185">Reference proteome</keyword>
<dbReference type="InterPro" id="IPR029033">
    <property type="entry name" value="His_PPase_superfam"/>
</dbReference>
<organism evidence="2 3">
    <name type="scientific">Timema podura</name>
    <name type="common">Walking stick</name>
    <dbReference type="NCBI Taxonomy" id="61482"/>
    <lineage>
        <taxon>Eukaryota</taxon>
        <taxon>Metazoa</taxon>
        <taxon>Ecdysozoa</taxon>
        <taxon>Arthropoda</taxon>
        <taxon>Hexapoda</taxon>
        <taxon>Insecta</taxon>
        <taxon>Pterygota</taxon>
        <taxon>Neoptera</taxon>
        <taxon>Polyneoptera</taxon>
        <taxon>Phasmatodea</taxon>
        <taxon>Timematodea</taxon>
        <taxon>Timematoidea</taxon>
        <taxon>Timematidae</taxon>
        <taxon>Timema</taxon>
    </lineage>
</organism>
<proteinExistence type="predicted"/>
<gene>
    <name evidence="2" type="ORF">TPAB3V08_LOCUS6643</name>
</gene>
<name>A0ABN7P2U0_TIMPD</name>
<dbReference type="SUPFAM" id="SSF53254">
    <property type="entry name" value="Phosphoglycerate mutase-like"/>
    <property type="match status" value="1"/>
</dbReference>
<sequence length="138" mass="15670">VLYGSAVCNEKVIVLIFSTRRSELQTALVQLLYAGCRKLCTEDSIISISHVFVDEAFDSRCFSIQVSYKNSTEGDPHLLTLPNCEEGCPLERFIKMTKSIIPEDHDNECKKEPTEDQPDLHIPPNSLPPDWEECLKRT</sequence>
<feature type="region of interest" description="Disordered" evidence="1">
    <location>
        <begin position="101"/>
        <end position="138"/>
    </location>
</feature>
<evidence type="ECO:0000313" key="2">
    <source>
        <dbReference type="EMBL" id="CAG2059684.1"/>
    </source>
</evidence>
<dbReference type="Proteomes" id="UP001153148">
    <property type="component" value="Unassembled WGS sequence"/>
</dbReference>
<evidence type="ECO:0000256" key="1">
    <source>
        <dbReference type="SAM" id="MobiDB-lite"/>
    </source>
</evidence>
<protein>
    <submittedName>
        <fullName evidence="2">Uncharacterized protein</fullName>
    </submittedName>
</protein>
<feature type="compositionally biased region" description="Basic and acidic residues" evidence="1">
    <location>
        <begin position="101"/>
        <end position="114"/>
    </location>
</feature>
<feature type="non-terminal residue" evidence="2">
    <location>
        <position position="1"/>
    </location>
</feature>
<evidence type="ECO:0000313" key="3">
    <source>
        <dbReference type="Proteomes" id="UP001153148"/>
    </source>
</evidence>
<dbReference type="Gene3D" id="3.40.50.1240">
    <property type="entry name" value="Phosphoglycerate mutase-like"/>
    <property type="match status" value="1"/>
</dbReference>
<accession>A0ABN7P2U0</accession>
<reference evidence="2" key="1">
    <citation type="submission" date="2021-03" db="EMBL/GenBank/DDBJ databases">
        <authorList>
            <person name="Tran Van P."/>
        </authorList>
    </citation>
    <scope>NUCLEOTIDE SEQUENCE</scope>
</reference>
<comment type="caution">
    <text evidence="2">The sequence shown here is derived from an EMBL/GenBank/DDBJ whole genome shotgun (WGS) entry which is preliminary data.</text>
</comment>